<feature type="active site" description="O-(5'-phospho-DNA)-serine intermediate" evidence="5">
    <location>
        <position position="10"/>
    </location>
</feature>
<evidence type="ECO:0000256" key="2">
    <source>
        <dbReference type="ARBA" id="ARBA00022908"/>
    </source>
</evidence>
<comment type="caution">
    <text evidence="7">The sequence shown here is derived from an EMBL/GenBank/DDBJ whole genome shotgun (WGS) entry which is preliminary data.</text>
</comment>
<keyword evidence="4" id="KW-0233">DNA recombination</keyword>
<protein>
    <submittedName>
        <fullName evidence="7">Recombinase family protein</fullName>
    </submittedName>
</protein>
<dbReference type="Pfam" id="PF02796">
    <property type="entry name" value="HTH_7"/>
    <property type="match status" value="1"/>
</dbReference>
<evidence type="ECO:0000313" key="7">
    <source>
        <dbReference type="EMBL" id="MBS9532390.1"/>
    </source>
</evidence>
<evidence type="ECO:0000259" key="6">
    <source>
        <dbReference type="PROSITE" id="PS51736"/>
    </source>
</evidence>
<dbReference type="PANTHER" id="PTHR30461">
    <property type="entry name" value="DNA-INVERTASE FROM LAMBDOID PROPHAGE"/>
    <property type="match status" value="1"/>
</dbReference>
<dbReference type="CDD" id="cd03768">
    <property type="entry name" value="SR_ResInv"/>
    <property type="match status" value="1"/>
</dbReference>
<dbReference type="InterPro" id="IPR009057">
    <property type="entry name" value="Homeodomain-like_sf"/>
</dbReference>
<dbReference type="PROSITE" id="PS51736">
    <property type="entry name" value="RECOMBINASES_3"/>
    <property type="match status" value="1"/>
</dbReference>
<dbReference type="SMART" id="SM00857">
    <property type="entry name" value="Resolvase"/>
    <property type="match status" value="1"/>
</dbReference>
<keyword evidence="3" id="KW-0238">DNA-binding</keyword>
<dbReference type="InterPro" id="IPR036162">
    <property type="entry name" value="Resolvase-like_N_sf"/>
</dbReference>
<proteinExistence type="inferred from homology"/>
<dbReference type="Gene3D" id="1.10.10.60">
    <property type="entry name" value="Homeodomain-like"/>
    <property type="match status" value="1"/>
</dbReference>
<evidence type="ECO:0000313" key="8">
    <source>
        <dbReference type="Proteomes" id="UP001519535"/>
    </source>
</evidence>
<evidence type="ECO:0000256" key="1">
    <source>
        <dbReference type="ARBA" id="ARBA00009913"/>
    </source>
</evidence>
<gene>
    <name evidence="7" type="ORF">KIH27_02165</name>
</gene>
<feature type="domain" description="Resolvase/invertase-type recombinase catalytic" evidence="6">
    <location>
        <begin position="2"/>
        <end position="136"/>
    </location>
</feature>
<sequence length="187" mass="19819">MKTIGYARVSTDDQNTALQLDALRAAGVDAVYTDHGISGGTASRPELDAALAVLEPGDTLVVWRLDRLGRSLAHLVSVVEDLGQREIGFRSLTENIETASASGRLIFHVFASMAQFERELIRERTTAGLAAARARGVKVGRRAVLTADQVNHAAVLVNSGVPVGKVAESLGVGRSTLYRALSQIDAA</sequence>
<evidence type="ECO:0000256" key="4">
    <source>
        <dbReference type="ARBA" id="ARBA00023172"/>
    </source>
</evidence>
<name>A0ABS5RDM7_9MYCO</name>
<dbReference type="Proteomes" id="UP001519535">
    <property type="component" value="Unassembled WGS sequence"/>
</dbReference>
<accession>A0ABS5RDM7</accession>
<dbReference type="PANTHER" id="PTHR30461:SF2">
    <property type="entry name" value="SERINE RECOMBINASE PINE-RELATED"/>
    <property type="match status" value="1"/>
</dbReference>
<dbReference type="SUPFAM" id="SSF46689">
    <property type="entry name" value="Homeodomain-like"/>
    <property type="match status" value="1"/>
</dbReference>
<keyword evidence="8" id="KW-1185">Reference proteome</keyword>
<dbReference type="InterPro" id="IPR006118">
    <property type="entry name" value="Recombinase_CS"/>
</dbReference>
<dbReference type="Gene3D" id="3.40.50.1390">
    <property type="entry name" value="Resolvase, N-terminal catalytic domain"/>
    <property type="match status" value="1"/>
</dbReference>
<organism evidence="7 8">
    <name type="scientific">Mycolicibacter acidiphilus</name>
    <dbReference type="NCBI Taxonomy" id="2835306"/>
    <lineage>
        <taxon>Bacteria</taxon>
        <taxon>Bacillati</taxon>
        <taxon>Actinomycetota</taxon>
        <taxon>Actinomycetes</taxon>
        <taxon>Mycobacteriales</taxon>
        <taxon>Mycobacteriaceae</taxon>
        <taxon>Mycolicibacter</taxon>
    </lineage>
</organism>
<comment type="similarity">
    <text evidence="1">Belongs to the site-specific recombinase resolvase family.</text>
</comment>
<dbReference type="SUPFAM" id="SSF53041">
    <property type="entry name" value="Resolvase-like"/>
    <property type="match status" value="1"/>
</dbReference>
<evidence type="ECO:0000256" key="5">
    <source>
        <dbReference type="PROSITE-ProRule" id="PRU10137"/>
    </source>
</evidence>
<dbReference type="CDD" id="cd00569">
    <property type="entry name" value="HTH_Hin_like"/>
    <property type="match status" value="1"/>
</dbReference>
<evidence type="ECO:0000256" key="3">
    <source>
        <dbReference type="ARBA" id="ARBA00023125"/>
    </source>
</evidence>
<dbReference type="EMBL" id="JAHCLR010000003">
    <property type="protein sequence ID" value="MBS9532390.1"/>
    <property type="molecule type" value="Genomic_DNA"/>
</dbReference>
<reference evidence="7 8" key="1">
    <citation type="submission" date="2021-05" db="EMBL/GenBank/DDBJ databases">
        <title>Mycobacterium acidophilum sp. nov., an extremely acid-tolerant member of the genus Mycobacterium.</title>
        <authorList>
            <person name="Xia J."/>
        </authorList>
    </citation>
    <scope>NUCLEOTIDE SEQUENCE [LARGE SCALE GENOMIC DNA]</scope>
    <source>
        <strain evidence="7 8">M1</strain>
    </source>
</reference>
<dbReference type="InterPro" id="IPR050639">
    <property type="entry name" value="SSR_resolvase"/>
</dbReference>
<keyword evidence="2" id="KW-0229">DNA integration</keyword>
<dbReference type="PROSITE" id="PS00398">
    <property type="entry name" value="RECOMBINASES_2"/>
    <property type="match status" value="1"/>
</dbReference>
<dbReference type="InterPro" id="IPR006119">
    <property type="entry name" value="Resolv_N"/>
</dbReference>
<dbReference type="Pfam" id="PF00239">
    <property type="entry name" value="Resolvase"/>
    <property type="match status" value="1"/>
</dbReference>
<dbReference type="InterPro" id="IPR006120">
    <property type="entry name" value="Resolvase_HTH_dom"/>
</dbReference>
<dbReference type="RefSeq" id="WP_214091278.1">
    <property type="nucleotide sequence ID" value="NZ_JAHCLR010000003.1"/>
</dbReference>
<dbReference type="PROSITE" id="PS00397">
    <property type="entry name" value="RECOMBINASES_1"/>
    <property type="match status" value="1"/>
</dbReference>